<comment type="similarity">
    <text evidence="10 11">Belongs to the TonB-dependent receptor family.</text>
</comment>
<dbReference type="InterPro" id="IPR036942">
    <property type="entry name" value="Beta-barrel_TonB_sf"/>
</dbReference>
<dbReference type="InterPro" id="IPR037066">
    <property type="entry name" value="Plug_dom_sf"/>
</dbReference>
<dbReference type="EMBL" id="AE006470">
    <property type="protein sequence ID" value="AAM72170.1"/>
    <property type="molecule type" value="Genomic_DNA"/>
</dbReference>
<protein>
    <submittedName>
        <fullName evidence="15">TonB-dependent receptor-related protein</fullName>
    </submittedName>
</protein>
<keyword evidence="9 10" id="KW-0998">Cell outer membrane</keyword>
<proteinExistence type="inferred from homology"/>
<dbReference type="GO" id="GO:0015344">
    <property type="term" value="F:siderophore uptake transmembrane transporter activity"/>
    <property type="evidence" value="ECO:0007669"/>
    <property type="project" value="TreeGrafter"/>
</dbReference>
<keyword evidence="2 10" id="KW-0813">Transport</keyword>
<keyword evidence="3 10" id="KW-1134">Transmembrane beta strand</keyword>
<feature type="chain" id="PRO_5004310525" evidence="12">
    <location>
        <begin position="48"/>
        <end position="675"/>
    </location>
</feature>
<evidence type="ECO:0000256" key="10">
    <source>
        <dbReference type="PROSITE-ProRule" id="PRU01360"/>
    </source>
</evidence>
<feature type="signal peptide" evidence="12">
    <location>
        <begin position="1"/>
        <end position="47"/>
    </location>
</feature>
<dbReference type="CDD" id="cd01347">
    <property type="entry name" value="ligand_gated_channel"/>
    <property type="match status" value="1"/>
</dbReference>
<evidence type="ECO:0000313" key="16">
    <source>
        <dbReference type="Proteomes" id="UP000001007"/>
    </source>
</evidence>
<dbReference type="PROSITE" id="PS52016">
    <property type="entry name" value="TONB_DEPENDENT_REC_3"/>
    <property type="match status" value="1"/>
</dbReference>
<evidence type="ECO:0000256" key="8">
    <source>
        <dbReference type="ARBA" id="ARBA00023170"/>
    </source>
</evidence>
<dbReference type="AlphaFoldDB" id="Q8KDV9"/>
<keyword evidence="16" id="KW-1185">Reference proteome</keyword>
<dbReference type="InterPro" id="IPR012910">
    <property type="entry name" value="Plug_dom"/>
</dbReference>
<evidence type="ECO:0000256" key="2">
    <source>
        <dbReference type="ARBA" id="ARBA00022448"/>
    </source>
</evidence>
<keyword evidence="8 15" id="KW-0675">Receptor</keyword>
<evidence type="ECO:0000259" key="14">
    <source>
        <dbReference type="Pfam" id="PF07715"/>
    </source>
</evidence>
<evidence type="ECO:0000256" key="7">
    <source>
        <dbReference type="ARBA" id="ARBA00023136"/>
    </source>
</evidence>
<evidence type="ECO:0000256" key="9">
    <source>
        <dbReference type="ARBA" id="ARBA00023237"/>
    </source>
</evidence>
<dbReference type="Gene3D" id="2.170.130.10">
    <property type="entry name" value="TonB-dependent receptor, plug domain"/>
    <property type="match status" value="1"/>
</dbReference>
<evidence type="ECO:0000256" key="4">
    <source>
        <dbReference type="ARBA" id="ARBA00022692"/>
    </source>
</evidence>
<feature type="domain" description="TonB-dependent receptor-like beta-barrel" evidence="13">
    <location>
        <begin position="212"/>
        <end position="649"/>
    </location>
</feature>
<evidence type="ECO:0000256" key="1">
    <source>
        <dbReference type="ARBA" id="ARBA00004571"/>
    </source>
</evidence>
<evidence type="ECO:0000313" key="15">
    <source>
        <dbReference type="EMBL" id="AAM72170.1"/>
    </source>
</evidence>
<keyword evidence="6 11" id="KW-0798">TonB box</keyword>
<reference evidence="15 16" key="1">
    <citation type="journal article" date="2002" name="Proc. Natl. Acad. Sci. U.S.A.">
        <title>The complete genome sequence of Chlorobium tepidum TLS, a photosynthetic, anaerobic, green-sulfur bacterium.</title>
        <authorList>
            <person name="Eisen J.A."/>
            <person name="Nelson K.E."/>
            <person name="Paulsen I.T."/>
            <person name="Heidelberg J.F."/>
            <person name="Wu M."/>
            <person name="Dodson R.J."/>
            <person name="Deboy R."/>
            <person name="Gwinn M.L."/>
            <person name="Nelson W.C."/>
            <person name="Haft D.H."/>
            <person name="Hickey E.K."/>
            <person name="Peterson J.D."/>
            <person name="Durkin A.S."/>
            <person name="Kolonay J.L."/>
            <person name="Yang F."/>
            <person name="Holt I."/>
            <person name="Umayam L.A."/>
            <person name="Mason T."/>
            <person name="Brenner M."/>
            <person name="Shea T.P."/>
            <person name="Parksey D."/>
            <person name="Nierman W.C."/>
            <person name="Feldblyum T.V."/>
            <person name="Hansen C.L."/>
            <person name="Craven M.B."/>
            <person name="Radune D."/>
            <person name="Vamathevan J."/>
            <person name="Khouri H."/>
            <person name="White O."/>
            <person name="Gruber T.M."/>
            <person name="Ketchum K.A."/>
            <person name="Venter J.C."/>
            <person name="Tettelin H."/>
            <person name="Bryant D.A."/>
            <person name="Fraser C.M."/>
        </authorList>
    </citation>
    <scope>NUCLEOTIDE SEQUENCE [LARGE SCALE GENOMIC DNA]</scope>
    <source>
        <strain evidence="16">ATCC 49652 / DSM 12025 / NBRC 103806 / TLS</strain>
    </source>
</reference>
<dbReference type="GO" id="GO:0044718">
    <property type="term" value="P:siderophore transmembrane transport"/>
    <property type="evidence" value="ECO:0007669"/>
    <property type="project" value="TreeGrafter"/>
</dbReference>
<dbReference type="Pfam" id="PF07715">
    <property type="entry name" value="Plug"/>
    <property type="match status" value="1"/>
</dbReference>
<dbReference type="Pfam" id="PF00593">
    <property type="entry name" value="TonB_dep_Rec_b-barrel"/>
    <property type="match status" value="1"/>
</dbReference>
<accession>Q8KDV9</accession>
<dbReference type="InterPro" id="IPR039426">
    <property type="entry name" value="TonB-dep_rcpt-like"/>
</dbReference>
<dbReference type="PATRIC" id="fig|194439.7.peg.846"/>
<dbReference type="OrthoDB" id="596248at2"/>
<dbReference type="PANTHER" id="PTHR30069:SF29">
    <property type="entry name" value="HEMOGLOBIN AND HEMOGLOBIN-HAPTOGLOBIN-BINDING PROTEIN 1-RELATED"/>
    <property type="match status" value="1"/>
</dbReference>
<evidence type="ECO:0000256" key="6">
    <source>
        <dbReference type="ARBA" id="ARBA00023077"/>
    </source>
</evidence>
<evidence type="ECO:0000256" key="5">
    <source>
        <dbReference type="ARBA" id="ARBA00022729"/>
    </source>
</evidence>
<dbReference type="STRING" id="194439.CT0935"/>
<evidence type="ECO:0000256" key="12">
    <source>
        <dbReference type="SAM" id="SignalP"/>
    </source>
</evidence>
<evidence type="ECO:0000259" key="13">
    <source>
        <dbReference type="Pfam" id="PF00593"/>
    </source>
</evidence>
<name>Q8KDV9_CHLTE</name>
<comment type="subcellular location">
    <subcellularLocation>
        <location evidence="1 10">Cell outer membrane</location>
        <topology evidence="1 10">Multi-pass membrane protein</topology>
    </subcellularLocation>
</comment>
<dbReference type="Gene3D" id="2.40.170.20">
    <property type="entry name" value="TonB-dependent receptor, beta-barrel domain"/>
    <property type="match status" value="1"/>
</dbReference>
<sequence length="675" mass="73909">MFWCRFSPFPLSLSVDDSVNSTQDNTMNRRTLAIVMAAMLASPTLHAAETGSDYLGNEIVVTSSRVPQPKKELTSNVTIITKEEINESSANDLSELLAEKNLGQIQKYPGTLTSVGIRGFRTESHGNDLMGKVLVLLDGRRAGTGNLAKIMTANVERIEIIRGPAAVQYGSAAIGGVINVITAKGSGAPSASIEQKIGSNDFSMTEATIQGKSGRFDYSGSISKSDSGSYKTAKGETYQNTGYHDQKMASLNVGYEIADGQRIGMIVHSFDVDKAGSPGYFSLPDLNAYTVQNNHSVDFRYDGTTSSRTLSWMARYFTGKDEYRYVDPNWGESTNNVDQQGAQAQVSWQPGALRLTAGFDWLKYELDSTSAPTWASYENPAGFLLGKYGLFDERLILTAGVRYDDYHVDMKEGEGTSKSRDNFAHQAGVAWQATDFLKLRGSYAEGFRMPSARELAAHITSWGTTYIGNPDLKPESSETYEVGMDLTWKGLNGSLTWFSTDYKDMIQTKAIAPTTYTYINVGSSTVSGIEAELSKVFALEGSSWTLEPYAGYTYLLRYRDNQTGDDLLYTPQWNASTGLRVHDGCGFNGAFNLAYTGKTLVQNWETGFGEVVPKGGFTVVDLSVSKKFPFGGKGVKGPGITVRAEINNLFDREYQYVKGYPMPGRTFVFGLKADI</sequence>
<keyword evidence="5 12" id="KW-0732">Signal</keyword>
<dbReference type="SUPFAM" id="SSF56935">
    <property type="entry name" value="Porins"/>
    <property type="match status" value="1"/>
</dbReference>
<evidence type="ECO:0000256" key="3">
    <source>
        <dbReference type="ARBA" id="ARBA00022452"/>
    </source>
</evidence>
<evidence type="ECO:0000256" key="11">
    <source>
        <dbReference type="RuleBase" id="RU003357"/>
    </source>
</evidence>
<gene>
    <name evidence="15" type="ordered locus">CT0935</name>
</gene>
<dbReference type="eggNOG" id="COG4206">
    <property type="taxonomic scope" value="Bacteria"/>
</dbReference>
<organism evidence="15 16">
    <name type="scientific">Chlorobaculum tepidum (strain ATCC 49652 / DSM 12025 / NBRC 103806 / TLS)</name>
    <name type="common">Chlorobium tepidum</name>
    <dbReference type="NCBI Taxonomy" id="194439"/>
    <lineage>
        <taxon>Bacteria</taxon>
        <taxon>Pseudomonadati</taxon>
        <taxon>Chlorobiota</taxon>
        <taxon>Chlorobiia</taxon>
        <taxon>Chlorobiales</taxon>
        <taxon>Chlorobiaceae</taxon>
        <taxon>Chlorobaculum</taxon>
    </lineage>
</organism>
<keyword evidence="4 10" id="KW-0812">Transmembrane</keyword>
<dbReference type="PANTHER" id="PTHR30069">
    <property type="entry name" value="TONB-DEPENDENT OUTER MEMBRANE RECEPTOR"/>
    <property type="match status" value="1"/>
</dbReference>
<dbReference type="InterPro" id="IPR000531">
    <property type="entry name" value="Beta-barrel_TonB"/>
</dbReference>
<feature type="domain" description="TonB-dependent receptor plug" evidence="14">
    <location>
        <begin position="70"/>
        <end position="177"/>
    </location>
</feature>
<dbReference type="Proteomes" id="UP000001007">
    <property type="component" value="Chromosome"/>
</dbReference>
<dbReference type="GO" id="GO:0009279">
    <property type="term" value="C:cell outer membrane"/>
    <property type="evidence" value="ECO:0007669"/>
    <property type="project" value="UniProtKB-SubCell"/>
</dbReference>
<dbReference type="EnsemblBacteria" id="AAM72170">
    <property type="protein sequence ID" value="AAM72170"/>
    <property type="gene ID" value="CT0935"/>
</dbReference>
<dbReference type="KEGG" id="cte:CT0935"/>
<dbReference type="HOGENOM" id="CLU_008287_18_0_10"/>
<keyword evidence="7 10" id="KW-0472">Membrane</keyword>